<dbReference type="InterPro" id="IPR009444">
    <property type="entry name" value="Conjugal_tfr_TraD_a-type"/>
</dbReference>
<dbReference type="EMBL" id="JAUOZS010000001">
    <property type="protein sequence ID" value="MDT8903256.1"/>
    <property type="molecule type" value="Genomic_DNA"/>
</dbReference>
<accession>A0ABU3P2I3</accession>
<evidence type="ECO:0000313" key="1">
    <source>
        <dbReference type="EMBL" id="MDT8903256.1"/>
    </source>
</evidence>
<proteinExistence type="predicted"/>
<evidence type="ECO:0000313" key="2">
    <source>
        <dbReference type="Proteomes" id="UP001254848"/>
    </source>
</evidence>
<dbReference type="Pfam" id="PF06412">
    <property type="entry name" value="TraD"/>
    <property type="match status" value="1"/>
</dbReference>
<reference evidence="1 2" key="1">
    <citation type="submission" date="2023-07" db="EMBL/GenBank/DDBJ databases">
        <title>The novel representative of Negativicutes class, Anaeroselena agilis gen. nov. sp. nov.</title>
        <authorList>
            <person name="Prokofeva M.I."/>
            <person name="Elcheninov A.G."/>
            <person name="Klyukina A."/>
            <person name="Kublanov I.V."/>
            <person name="Frolov E.N."/>
            <person name="Podosokorskaya O.A."/>
        </authorList>
    </citation>
    <scope>NUCLEOTIDE SEQUENCE [LARGE SCALE GENOMIC DNA]</scope>
    <source>
        <strain evidence="1 2">4137-cl</strain>
    </source>
</reference>
<dbReference type="Proteomes" id="UP001254848">
    <property type="component" value="Unassembled WGS sequence"/>
</dbReference>
<protein>
    <submittedName>
        <fullName evidence="1">Conjugal transfer protein TraD</fullName>
    </submittedName>
</protein>
<sequence>MSSISTFATREAARIESLRKRRAEIDREIKVRSANANKVARKADTRDKIELGGLMRIAFETEGLRPDDLDMLLGGLIYVVRELKHNDNPPILAVWKSQGQAERITRAKAAEAKRRRTPITPEPLEPAYGDAPICPACGKGHIVPREKLGGKLGCDQYPACKYIAPEDEG</sequence>
<dbReference type="RefSeq" id="WP_413781715.1">
    <property type="nucleotide sequence ID" value="NZ_JAUOZS010000001.1"/>
</dbReference>
<gene>
    <name evidence="1" type="primary">traD</name>
    <name evidence="1" type="ORF">Q4T40_18630</name>
</gene>
<organism evidence="1 2">
    <name type="scientific">Anaeroselena agilis</name>
    <dbReference type="NCBI Taxonomy" id="3063788"/>
    <lineage>
        <taxon>Bacteria</taxon>
        <taxon>Bacillati</taxon>
        <taxon>Bacillota</taxon>
        <taxon>Negativicutes</taxon>
        <taxon>Acetonemataceae</taxon>
        <taxon>Anaeroselena</taxon>
    </lineage>
</organism>
<name>A0ABU3P2I3_9FIRM</name>
<keyword evidence="2" id="KW-1185">Reference proteome</keyword>
<comment type="caution">
    <text evidence="1">The sequence shown here is derived from an EMBL/GenBank/DDBJ whole genome shotgun (WGS) entry which is preliminary data.</text>
</comment>